<gene>
    <name evidence="1" type="ORF">IV203_034830</name>
</gene>
<dbReference type="AlphaFoldDB" id="A0A9K3LCQ2"/>
<organism evidence="1 2">
    <name type="scientific">Nitzschia inconspicua</name>
    <dbReference type="NCBI Taxonomy" id="303405"/>
    <lineage>
        <taxon>Eukaryota</taxon>
        <taxon>Sar</taxon>
        <taxon>Stramenopiles</taxon>
        <taxon>Ochrophyta</taxon>
        <taxon>Bacillariophyta</taxon>
        <taxon>Bacillariophyceae</taxon>
        <taxon>Bacillariophycidae</taxon>
        <taxon>Bacillariales</taxon>
        <taxon>Bacillariaceae</taxon>
        <taxon>Nitzschia</taxon>
    </lineage>
</organism>
<evidence type="ECO:0000313" key="1">
    <source>
        <dbReference type="EMBL" id="KAG7359732.1"/>
    </source>
</evidence>
<dbReference type="EMBL" id="JAGRRH010000013">
    <property type="protein sequence ID" value="KAG7359732.1"/>
    <property type="molecule type" value="Genomic_DNA"/>
</dbReference>
<evidence type="ECO:0000313" key="2">
    <source>
        <dbReference type="Proteomes" id="UP000693970"/>
    </source>
</evidence>
<dbReference type="Proteomes" id="UP000693970">
    <property type="component" value="Unassembled WGS sequence"/>
</dbReference>
<protein>
    <submittedName>
        <fullName evidence="1">Uncharacterized protein</fullName>
    </submittedName>
</protein>
<sequence>MTQAAATDYKLLESDDGIVYAAEPLYPASTSNSKDYPGNRRQLLYTPGPPKGSILVKTGGNALMAVDETVAGQPNIVNAVVPPGKGPGDTILVQCPYSHQVFSTTIPEGFGPGQVLLVQTPPLDATFLYKQQSTILDNGGNVVPSREYDDLKLAAEVELERRHFSDE</sequence>
<accession>A0A9K3LCQ2</accession>
<dbReference type="OrthoDB" id="54490at2759"/>
<reference evidence="1" key="1">
    <citation type="journal article" date="2021" name="Sci. Rep.">
        <title>Diploid genomic architecture of Nitzschia inconspicua, an elite biomass production diatom.</title>
        <authorList>
            <person name="Oliver A."/>
            <person name="Podell S."/>
            <person name="Pinowska A."/>
            <person name="Traller J.C."/>
            <person name="Smith S.R."/>
            <person name="McClure R."/>
            <person name="Beliaev A."/>
            <person name="Bohutskyi P."/>
            <person name="Hill E.A."/>
            <person name="Rabines A."/>
            <person name="Zheng H."/>
            <person name="Allen L.Z."/>
            <person name="Kuo A."/>
            <person name="Grigoriev I.V."/>
            <person name="Allen A.E."/>
            <person name="Hazlebeck D."/>
            <person name="Allen E.E."/>
        </authorList>
    </citation>
    <scope>NUCLEOTIDE SEQUENCE</scope>
    <source>
        <strain evidence="1">Hildebrandi</strain>
    </source>
</reference>
<comment type="caution">
    <text evidence="1">The sequence shown here is derived from an EMBL/GenBank/DDBJ whole genome shotgun (WGS) entry which is preliminary data.</text>
</comment>
<proteinExistence type="predicted"/>
<name>A0A9K3LCQ2_9STRA</name>
<reference evidence="1" key="2">
    <citation type="submission" date="2021-04" db="EMBL/GenBank/DDBJ databases">
        <authorList>
            <person name="Podell S."/>
        </authorList>
    </citation>
    <scope>NUCLEOTIDE SEQUENCE</scope>
    <source>
        <strain evidence="1">Hildebrandi</strain>
    </source>
</reference>
<keyword evidence="2" id="KW-1185">Reference proteome</keyword>